<dbReference type="PANTHER" id="PTHR34569:SF21">
    <property type="match status" value="1"/>
</dbReference>
<accession>A0ABD1QL64</accession>
<sequence length="115" mass="13042">MVNKDECLSYTSLKDILPASPPSIMSPMTTRMDSWREISIKDPLVQHAAWAYLQPMMAACEEAERGSFFRRIKNKCCGLFGCFNDIVLMVVNSWFSSEQGSEEGSAEEDDEYILD</sequence>
<gene>
    <name evidence="1" type="ORF">Fot_45988</name>
</gene>
<dbReference type="Proteomes" id="UP001604277">
    <property type="component" value="Unassembled WGS sequence"/>
</dbReference>
<name>A0ABD1QL64_9LAMI</name>
<evidence type="ECO:0000313" key="2">
    <source>
        <dbReference type="Proteomes" id="UP001604277"/>
    </source>
</evidence>
<organism evidence="1 2">
    <name type="scientific">Forsythia ovata</name>
    <dbReference type="NCBI Taxonomy" id="205694"/>
    <lineage>
        <taxon>Eukaryota</taxon>
        <taxon>Viridiplantae</taxon>
        <taxon>Streptophyta</taxon>
        <taxon>Embryophyta</taxon>
        <taxon>Tracheophyta</taxon>
        <taxon>Spermatophyta</taxon>
        <taxon>Magnoliopsida</taxon>
        <taxon>eudicotyledons</taxon>
        <taxon>Gunneridae</taxon>
        <taxon>Pentapetalae</taxon>
        <taxon>asterids</taxon>
        <taxon>lamiids</taxon>
        <taxon>Lamiales</taxon>
        <taxon>Oleaceae</taxon>
        <taxon>Forsythieae</taxon>
        <taxon>Forsythia</taxon>
    </lineage>
</organism>
<dbReference type="PANTHER" id="PTHR34569">
    <property type="entry name" value="EXPRESSED PROTEIN"/>
    <property type="match status" value="1"/>
</dbReference>
<dbReference type="EMBL" id="JBFOLJ010000014">
    <property type="protein sequence ID" value="KAL2476974.1"/>
    <property type="molecule type" value="Genomic_DNA"/>
</dbReference>
<dbReference type="AlphaFoldDB" id="A0ABD1QL64"/>
<reference evidence="2" key="1">
    <citation type="submission" date="2024-07" db="EMBL/GenBank/DDBJ databases">
        <title>Two chromosome-level genome assemblies of Korean endemic species Abeliophyllum distichum and Forsythia ovata (Oleaceae).</title>
        <authorList>
            <person name="Jang H."/>
        </authorList>
    </citation>
    <scope>NUCLEOTIDE SEQUENCE [LARGE SCALE GENOMIC DNA]</scope>
</reference>
<evidence type="ECO:0000313" key="1">
    <source>
        <dbReference type="EMBL" id="KAL2476974.1"/>
    </source>
</evidence>
<proteinExistence type="predicted"/>
<protein>
    <submittedName>
        <fullName evidence="1">Uncharacterized protein</fullName>
    </submittedName>
</protein>
<keyword evidence="2" id="KW-1185">Reference proteome</keyword>
<comment type="caution">
    <text evidence="1">The sequence shown here is derived from an EMBL/GenBank/DDBJ whole genome shotgun (WGS) entry which is preliminary data.</text>
</comment>